<keyword evidence="1" id="KW-0472">Membrane</keyword>
<dbReference type="RefSeq" id="WP_343750041.1">
    <property type="nucleotide sequence ID" value="NZ_BAAADU010000002.1"/>
</dbReference>
<reference evidence="3 4" key="1">
    <citation type="journal article" date="2019" name="Int. J. Syst. Evol. Microbiol.">
        <title>The Global Catalogue of Microorganisms (GCM) 10K type strain sequencing project: providing services to taxonomists for standard genome sequencing and annotation.</title>
        <authorList>
            <consortium name="The Broad Institute Genomics Platform"/>
            <consortium name="The Broad Institute Genome Sequencing Center for Infectious Disease"/>
            <person name="Wu L."/>
            <person name="Ma J."/>
        </authorList>
    </citation>
    <scope>NUCLEOTIDE SEQUENCE [LARGE SCALE GENOMIC DNA]</scope>
    <source>
        <strain evidence="3 4">JCM 16327</strain>
    </source>
</reference>
<keyword evidence="1" id="KW-0812">Transmembrane</keyword>
<organism evidence="3 4">
    <name type="scientific">Salarchaeum japonicum</name>
    <dbReference type="NCBI Taxonomy" id="555573"/>
    <lineage>
        <taxon>Archaea</taxon>
        <taxon>Methanobacteriati</taxon>
        <taxon>Methanobacteriota</taxon>
        <taxon>Stenosarchaea group</taxon>
        <taxon>Halobacteria</taxon>
        <taxon>Halobacteriales</taxon>
        <taxon>Halobacteriaceae</taxon>
    </lineage>
</organism>
<dbReference type="PANTHER" id="PTHR38138:SF1">
    <property type="entry name" value="ARCHAEAL TYPE IV PILIN N-TERMINAL DOMAIN-CONTAINING PROTEIN"/>
    <property type="match status" value="1"/>
</dbReference>
<protein>
    <recommendedName>
        <fullName evidence="2">Archaeal Type IV pilin N-terminal domain-containing protein</fullName>
    </recommendedName>
</protein>
<evidence type="ECO:0000256" key="1">
    <source>
        <dbReference type="SAM" id="Phobius"/>
    </source>
</evidence>
<feature type="domain" description="Archaeal Type IV pilin N-terminal" evidence="2">
    <location>
        <begin position="69"/>
        <end position="154"/>
    </location>
</feature>
<sequence>MSDGSKVMSDYAANAFKQLDGLLTRKHAGCGKDGELPTAPRAPAFPDIQGALTTIMKLTFPSIDADDDRAVSPVIGVILMVAITVILAAVIGAFVLNLGNDIQNTAPQASIQVVDAGDNFDADNMDNGTAMFYINHQQGDDIQFQNLKIVVTAESGNQIANFTAAENWENGPVEITGAGSGEFSTGTQLTVAVADNGTLSGSEWSANTQYTFQFIDQNSGSTVGTSTATLQ</sequence>
<dbReference type="NCBIfam" id="TIGR02537">
    <property type="entry name" value="arch_flag_Nterm"/>
    <property type="match status" value="1"/>
</dbReference>
<dbReference type="AlphaFoldDB" id="A0AAV3T331"/>
<dbReference type="Pfam" id="PF07790">
    <property type="entry name" value="Pilin_N"/>
    <property type="match status" value="1"/>
</dbReference>
<evidence type="ECO:0000313" key="4">
    <source>
        <dbReference type="Proteomes" id="UP001500194"/>
    </source>
</evidence>
<keyword evidence="4" id="KW-1185">Reference proteome</keyword>
<comment type="caution">
    <text evidence="3">The sequence shown here is derived from an EMBL/GenBank/DDBJ whole genome shotgun (WGS) entry which is preliminary data.</text>
</comment>
<name>A0AAV3T331_9EURY</name>
<dbReference type="InterPro" id="IPR012859">
    <property type="entry name" value="Pilin_N_archaeal"/>
</dbReference>
<evidence type="ECO:0000259" key="2">
    <source>
        <dbReference type="Pfam" id="PF07790"/>
    </source>
</evidence>
<dbReference type="PANTHER" id="PTHR38138">
    <property type="entry name" value="VNG6441H"/>
    <property type="match status" value="1"/>
</dbReference>
<dbReference type="InterPro" id="IPR013373">
    <property type="entry name" value="Flagellin/pilin_N_arc"/>
</dbReference>
<evidence type="ECO:0000313" key="3">
    <source>
        <dbReference type="EMBL" id="GAA0651960.1"/>
    </source>
</evidence>
<gene>
    <name evidence="3" type="ORF">GCM10009019_13790</name>
</gene>
<dbReference type="EMBL" id="BAAADU010000002">
    <property type="protein sequence ID" value="GAA0651960.1"/>
    <property type="molecule type" value="Genomic_DNA"/>
</dbReference>
<keyword evidence="1" id="KW-1133">Transmembrane helix</keyword>
<feature type="transmembrane region" description="Helical" evidence="1">
    <location>
        <begin position="74"/>
        <end position="96"/>
    </location>
</feature>
<dbReference type="Proteomes" id="UP001500194">
    <property type="component" value="Unassembled WGS sequence"/>
</dbReference>
<accession>A0AAV3T331</accession>
<proteinExistence type="predicted"/>